<protein>
    <submittedName>
        <fullName evidence="2">Uncharacterized protein</fullName>
    </submittedName>
</protein>
<keyword evidence="1" id="KW-1133">Transmembrane helix</keyword>
<evidence type="ECO:0000313" key="2">
    <source>
        <dbReference type="EMBL" id="OGG01291.1"/>
    </source>
</evidence>
<keyword evidence="1" id="KW-0812">Transmembrane</keyword>
<evidence type="ECO:0000256" key="1">
    <source>
        <dbReference type="SAM" id="Phobius"/>
    </source>
</evidence>
<reference evidence="2 3" key="1">
    <citation type="journal article" date="2016" name="Nat. Commun.">
        <title>Thousands of microbial genomes shed light on interconnected biogeochemical processes in an aquifer system.</title>
        <authorList>
            <person name="Anantharaman K."/>
            <person name="Brown C.T."/>
            <person name="Hug L.A."/>
            <person name="Sharon I."/>
            <person name="Castelle C.J."/>
            <person name="Probst A.J."/>
            <person name="Thomas B.C."/>
            <person name="Singh A."/>
            <person name="Wilkins M.J."/>
            <person name="Karaoz U."/>
            <person name="Brodie E.L."/>
            <person name="Williams K.H."/>
            <person name="Hubbard S.S."/>
            <person name="Banfield J.F."/>
        </authorList>
    </citation>
    <scope>NUCLEOTIDE SEQUENCE [LARGE SCALE GENOMIC DNA]</scope>
</reference>
<evidence type="ECO:0000313" key="3">
    <source>
        <dbReference type="Proteomes" id="UP000179129"/>
    </source>
</evidence>
<dbReference type="EMBL" id="MFIX01000213">
    <property type="protein sequence ID" value="OGG01291.1"/>
    <property type="molecule type" value="Genomic_DNA"/>
</dbReference>
<name>A0A1F5YM78_9BACT</name>
<organism evidence="2 3">
    <name type="scientific">Candidatus Glassbacteria bacterium RIFCSPLOWO2_12_FULL_58_11</name>
    <dbReference type="NCBI Taxonomy" id="1817867"/>
    <lineage>
        <taxon>Bacteria</taxon>
        <taxon>Candidatus Glassiibacteriota</taxon>
    </lineage>
</organism>
<proteinExistence type="predicted"/>
<gene>
    <name evidence="2" type="ORF">A3F83_06155</name>
</gene>
<feature type="transmembrane region" description="Helical" evidence="1">
    <location>
        <begin position="61"/>
        <end position="83"/>
    </location>
</feature>
<keyword evidence="1" id="KW-0472">Membrane</keyword>
<dbReference type="STRING" id="1817867.A3F83_06155"/>
<accession>A0A1F5YM78</accession>
<comment type="caution">
    <text evidence="2">The sequence shown here is derived from an EMBL/GenBank/DDBJ whole genome shotgun (WGS) entry which is preliminary data.</text>
</comment>
<dbReference type="Proteomes" id="UP000179129">
    <property type="component" value="Unassembled WGS sequence"/>
</dbReference>
<dbReference type="AlphaFoldDB" id="A0A1F5YM78"/>
<sequence>MKDETENSPCTLCPKEGELARLETRLDSLAQRAEDICDTQLRLVARLDELIPAVARLEVKAGVWGGVGGILAALLLIALAVAARL</sequence>